<keyword evidence="16" id="KW-0966">Cell projection</keyword>
<proteinExistence type="inferred from homology"/>
<keyword evidence="13" id="KW-0446">Lipid-binding</keyword>
<comment type="function">
    <text evidence="17">Phosphoinositide-binding protein which associates with both cell and endoplasmic reticulum (ER) membranes. Can bind to the ER membrane protein VAPA and recruit VAPA to plasma membrane sites, thus linking these intracellular compartments. The ORP3-VAPA complex stimulates RRAS signaling which in turn attenuates integrin beta-1 (ITGB1) activation at the cell surface. With VAPA, may regulate ER morphology. Has a role in regulation of the actin cytoskeleton, cell polarity and cell adhesion. Binds to phosphoinositides with preference for PI(3,4)P2 and PI(3,4,5)P3. Also binds 25-hydroxycholesterol and cholesterol.</text>
</comment>
<dbReference type="Pfam" id="PF15409">
    <property type="entry name" value="PH_8"/>
    <property type="match status" value="1"/>
</dbReference>
<evidence type="ECO:0000256" key="8">
    <source>
        <dbReference type="ARBA" id="ARBA00022475"/>
    </source>
</evidence>
<evidence type="ECO:0000256" key="7">
    <source>
        <dbReference type="ARBA" id="ARBA00022448"/>
    </source>
</evidence>
<keyword evidence="12 20" id="KW-0445">Lipid transport</keyword>
<dbReference type="GO" id="GO:0097038">
    <property type="term" value="C:perinuclear endoplasmic reticulum"/>
    <property type="evidence" value="ECO:0007669"/>
    <property type="project" value="TreeGrafter"/>
</dbReference>
<evidence type="ECO:0000259" key="22">
    <source>
        <dbReference type="PROSITE" id="PS50003"/>
    </source>
</evidence>
<feature type="compositionally biased region" description="Basic residues" evidence="21">
    <location>
        <begin position="248"/>
        <end position="260"/>
    </location>
</feature>
<dbReference type="FunFam" id="2.30.29.30:FF:000011">
    <property type="entry name" value="Oxysterol-binding protein"/>
    <property type="match status" value="1"/>
</dbReference>
<evidence type="ECO:0000256" key="10">
    <source>
        <dbReference type="ARBA" id="ARBA00022553"/>
    </source>
</evidence>
<dbReference type="GO" id="GO:0005829">
    <property type="term" value="C:cytosol"/>
    <property type="evidence" value="ECO:0007669"/>
    <property type="project" value="UniProtKB-SubCell"/>
</dbReference>
<reference evidence="23" key="1">
    <citation type="submission" date="2025-08" db="UniProtKB">
        <authorList>
            <consortium name="Ensembl"/>
        </authorList>
    </citation>
    <scope>IDENTIFICATION</scope>
</reference>
<keyword evidence="14" id="KW-0472">Membrane</keyword>
<dbReference type="GO" id="GO:0015485">
    <property type="term" value="F:cholesterol binding"/>
    <property type="evidence" value="ECO:0007669"/>
    <property type="project" value="TreeGrafter"/>
</dbReference>
<dbReference type="PANTHER" id="PTHR10972:SF150">
    <property type="entry name" value="OXYSTEROL-BINDING PROTEIN"/>
    <property type="match status" value="1"/>
</dbReference>
<keyword evidence="8" id="KW-1003">Cell membrane</keyword>
<dbReference type="InterPro" id="IPR018494">
    <property type="entry name" value="Oxysterol-bd_CS"/>
</dbReference>
<evidence type="ECO:0000256" key="17">
    <source>
        <dbReference type="ARBA" id="ARBA00055107"/>
    </source>
</evidence>
<evidence type="ECO:0000256" key="12">
    <source>
        <dbReference type="ARBA" id="ARBA00023055"/>
    </source>
</evidence>
<keyword evidence="10" id="KW-0597">Phosphoprotein</keyword>
<dbReference type="SUPFAM" id="SSF144000">
    <property type="entry name" value="Oxysterol-binding protein-like"/>
    <property type="match status" value="1"/>
</dbReference>
<dbReference type="Gene3D" id="3.30.70.3490">
    <property type="match status" value="1"/>
</dbReference>
<evidence type="ECO:0000256" key="19">
    <source>
        <dbReference type="RuleBase" id="RU003844"/>
    </source>
</evidence>
<protein>
    <recommendedName>
        <fullName evidence="20">Oxysterol-binding protein</fullName>
    </recommendedName>
</protein>
<evidence type="ECO:0000256" key="5">
    <source>
        <dbReference type="ARBA" id="ARBA00004617"/>
    </source>
</evidence>
<dbReference type="Proteomes" id="UP000694700">
    <property type="component" value="Unplaced"/>
</dbReference>
<evidence type="ECO:0000256" key="14">
    <source>
        <dbReference type="ARBA" id="ARBA00023136"/>
    </source>
</evidence>
<organism evidence="23 24">
    <name type="scientific">Cyprinus carpio</name>
    <name type="common">Common carp</name>
    <dbReference type="NCBI Taxonomy" id="7962"/>
    <lineage>
        <taxon>Eukaryota</taxon>
        <taxon>Metazoa</taxon>
        <taxon>Chordata</taxon>
        <taxon>Craniata</taxon>
        <taxon>Vertebrata</taxon>
        <taxon>Euteleostomi</taxon>
        <taxon>Actinopterygii</taxon>
        <taxon>Neopterygii</taxon>
        <taxon>Teleostei</taxon>
        <taxon>Ostariophysi</taxon>
        <taxon>Cypriniformes</taxon>
        <taxon>Cyprinidae</taxon>
        <taxon>Cyprininae</taxon>
        <taxon>Cyprinus</taxon>
    </lineage>
</organism>
<dbReference type="SUPFAM" id="SSF50729">
    <property type="entry name" value="PH domain-like"/>
    <property type="match status" value="1"/>
</dbReference>
<dbReference type="GO" id="GO:0120015">
    <property type="term" value="F:sterol transfer activity"/>
    <property type="evidence" value="ECO:0007669"/>
    <property type="project" value="UniProtKB-ARBA"/>
</dbReference>
<keyword evidence="15" id="KW-0539">Nucleus</keyword>
<evidence type="ECO:0000256" key="21">
    <source>
        <dbReference type="SAM" id="MobiDB-lite"/>
    </source>
</evidence>
<dbReference type="InterPro" id="IPR011993">
    <property type="entry name" value="PH-like_dom_sf"/>
</dbReference>
<evidence type="ECO:0000256" key="18">
    <source>
        <dbReference type="ARBA" id="ARBA00064163"/>
    </source>
</evidence>
<dbReference type="Ensembl" id="ENSCCRT00015003455.1">
    <property type="protein sequence ID" value="ENSCCRP00015003297.1"/>
    <property type="gene ID" value="ENSCCRG00015001705.1"/>
</dbReference>
<keyword evidence="9" id="KW-0963">Cytoplasm</keyword>
<dbReference type="PANTHER" id="PTHR10972">
    <property type="entry name" value="OXYSTEROL-BINDING PROTEIN-RELATED"/>
    <property type="match status" value="1"/>
</dbReference>
<dbReference type="GO" id="GO:0006699">
    <property type="term" value="P:bile acid biosynthetic process"/>
    <property type="evidence" value="ECO:0007669"/>
    <property type="project" value="UniProtKB-ARBA"/>
</dbReference>
<comment type="similarity">
    <text evidence="6 19">Belongs to the OSBP family.</text>
</comment>
<evidence type="ECO:0000256" key="9">
    <source>
        <dbReference type="ARBA" id="ARBA00022490"/>
    </source>
</evidence>
<evidence type="ECO:0000256" key="15">
    <source>
        <dbReference type="ARBA" id="ARBA00023242"/>
    </source>
</evidence>
<dbReference type="InterPro" id="IPR001849">
    <property type="entry name" value="PH_domain"/>
</dbReference>
<name>A0A8C1YG71_CYPCA</name>
<comment type="subcellular location">
    <subcellularLocation>
        <location evidence="1">Cell membrane</location>
        <topology evidence="1">Peripheral membrane protein</topology>
    </subcellularLocation>
    <subcellularLocation>
        <location evidence="3">Cell projection</location>
        <location evidence="3">Filopodium tip</location>
    </subcellularLocation>
    <subcellularLocation>
        <location evidence="4">Cytoplasm</location>
        <location evidence="4">Cytosol</location>
    </subcellularLocation>
    <subcellularLocation>
        <location evidence="2">Endoplasmic reticulum membrane</location>
        <topology evidence="2">Peripheral membrane protein</topology>
    </subcellularLocation>
    <subcellularLocation>
        <location evidence="5">Nucleus membrane</location>
        <topology evidence="5">Peripheral membrane protein</topology>
    </subcellularLocation>
</comment>
<evidence type="ECO:0000256" key="4">
    <source>
        <dbReference type="ARBA" id="ARBA00004514"/>
    </source>
</evidence>
<dbReference type="FunFam" id="2.40.160.120:FF:000001">
    <property type="entry name" value="Oxysterol-binding protein"/>
    <property type="match status" value="1"/>
</dbReference>
<evidence type="ECO:0000256" key="6">
    <source>
        <dbReference type="ARBA" id="ARBA00008842"/>
    </source>
</evidence>
<evidence type="ECO:0000256" key="13">
    <source>
        <dbReference type="ARBA" id="ARBA00023121"/>
    </source>
</evidence>
<sequence>FQVKSENATRVTQLVFLYMLCIKSAFTSDSWELVEDLRGLTGNIQKPVKQEGLMLKKRKWPMKGWHKRYFLLERGILTYAKTGNDLKKGRLRGRIDVGLSVMAVKKKSLCIDLDTEDSIYHLKAKTRDLFEQWVTELRHHRMFRQNEIAMEPPERQLQSDPSSNRRVLTLLIQSSITSVRSFLSKQPSALLKNNFRQNSQDMEKCCKDLSECESGLLELNLLLKNMEVLHRTFSAPAINLLQTEGSKKEKRGHKKWRSKNYSKENKSTQQDVPDGSRPLLQQVSSESRGSIPESLSEFFDAKEYLLSGSSSENEVSDDDSYISDVSDSMSVEYCRNENASPFFTTIVNGLCVFLYRLPSSRMNESVNLWSILRSNIGKDLSKVAMPVQLNEPLNTLQRLCEEVEYSHLLDTAVNTHDPHMRMVYIAAFAISAYACSFTRAGGKPFNPILGETYECLRPDKGFRFIAEQVSHHPPVSACHCESKNYTFWQDVRWKNKFWGKSMEIVPMGVTHLELPGFGDRYEWSKVTSCIHNILSGQRWIEHYGEMSIKHSTTMGDVSHCKVTFLKSRSGGLNANEVEGVVTDSHGRVIHSLFGKWSEALYLGKPPSVTCIWRANPTPEDHEQYYGFTQFAIELNELEEGLKPLLPLTDTRFRPDQRLLEEGDIAGAEEQKERIEVLQRERRRVLQENSMTHSPRFFKRAEDDSWVSNGTYWDVRKDPGFSKLEFPVLW</sequence>
<dbReference type="InterPro" id="IPR000648">
    <property type="entry name" value="Oxysterol-bd"/>
</dbReference>
<evidence type="ECO:0000256" key="1">
    <source>
        <dbReference type="ARBA" id="ARBA00004202"/>
    </source>
</evidence>
<dbReference type="AlphaFoldDB" id="A0A8C1YG71"/>
<evidence type="ECO:0000256" key="11">
    <source>
        <dbReference type="ARBA" id="ARBA00022824"/>
    </source>
</evidence>
<dbReference type="PROSITE" id="PS50003">
    <property type="entry name" value="PH_DOMAIN"/>
    <property type="match status" value="1"/>
</dbReference>
<evidence type="ECO:0000256" key="2">
    <source>
        <dbReference type="ARBA" id="ARBA00004406"/>
    </source>
</evidence>
<dbReference type="SMART" id="SM00233">
    <property type="entry name" value="PH"/>
    <property type="match status" value="1"/>
</dbReference>
<dbReference type="Gene3D" id="2.40.160.120">
    <property type="match status" value="1"/>
</dbReference>
<feature type="region of interest" description="Disordered" evidence="21">
    <location>
        <begin position="244"/>
        <end position="291"/>
    </location>
</feature>
<evidence type="ECO:0000256" key="16">
    <source>
        <dbReference type="ARBA" id="ARBA00023273"/>
    </source>
</evidence>
<feature type="domain" description="PH" evidence="22">
    <location>
        <begin position="47"/>
        <end position="142"/>
    </location>
</feature>
<comment type="subunit">
    <text evidence="18">Homodimer. Interacts with RRAS. Interacts (phosphorylated form) with VAPA. Interacts with OSBPL6.</text>
</comment>
<dbReference type="GO" id="GO:0005886">
    <property type="term" value="C:plasma membrane"/>
    <property type="evidence" value="ECO:0007669"/>
    <property type="project" value="UniProtKB-SubCell"/>
</dbReference>
<evidence type="ECO:0000256" key="20">
    <source>
        <dbReference type="RuleBase" id="RU003845"/>
    </source>
</evidence>
<dbReference type="InterPro" id="IPR037239">
    <property type="entry name" value="OSBP_sf"/>
</dbReference>
<evidence type="ECO:0000313" key="24">
    <source>
        <dbReference type="Proteomes" id="UP000694700"/>
    </source>
</evidence>
<feature type="compositionally biased region" description="Polar residues" evidence="21">
    <location>
        <begin position="279"/>
        <end position="288"/>
    </location>
</feature>
<dbReference type="GO" id="GO:0005789">
    <property type="term" value="C:endoplasmic reticulum membrane"/>
    <property type="evidence" value="ECO:0007669"/>
    <property type="project" value="UniProtKB-SubCell"/>
</dbReference>
<dbReference type="InterPro" id="IPR041680">
    <property type="entry name" value="PH_8"/>
</dbReference>
<keyword evidence="11" id="KW-0256">Endoplasmic reticulum</keyword>
<dbReference type="CDD" id="cd13287">
    <property type="entry name" value="PH_ORP3_ORP6_ORP7"/>
    <property type="match status" value="1"/>
</dbReference>
<accession>A0A8C1YG71</accession>
<dbReference type="GO" id="GO:0031965">
    <property type="term" value="C:nuclear membrane"/>
    <property type="evidence" value="ECO:0007669"/>
    <property type="project" value="UniProtKB-SubCell"/>
</dbReference>
<dbReference type="Gene3D" id="2.30.29.30">
    <property type="entry name" value="Pleckstrin-homology domain (PH domain)/Phosphotyrosine-binding domain (PTB)"/>
    <property type="match status" value="1"/>
</dbReference>
<evidence type="ECO:0000256" key="3">
    <source>
        <dbReference type="ARBA" id="ARBA00004495"/>
    </source>
</evidence>
<evidence type="ECO:0000313" key="23">
    <source>
        <dbReference type="Ensembl" id="ENSCCRP00015003297.1"/>
    </source>
</evidence>
<dbReference type="Pfam" id="PF01237">
    <property type="entry name" value="Oxysterol_BP"/>
    <property type="match status" value="1"/>
</dbReference>
<keyword evidence="7 20" id="KW-0813">Transport</keyword>
<dbReference type="PROSITE" id="PS01013">
    <property type="entry name" value="OSBP"/>
    <property type="match status" value="1"/>
</dbReference>
<dbReference type="FunFam" id="3.30.70.3490:FF:000004">
    <property type="entry name" value="Oxysterol-binding protein"/>
    <property type="match status" value="1"/>
</dbReference>
<dbReference type="GO" id="GO:0032433">
    <property type="term" value="C:filopodium tip"/>
    <property type="evidence" value="ECO:0007669"/>
    <property type="project" value="UniProtKB-SubCell"/>
</dbReference>